<dbReference type="GO" id="GO:0005507">
    <property type="term" value="F:copper ion binding"/>
    <property type="evidence" value="ECO:0007669"/>
    <property type="project" value="InterPro"/>
</dbReference>
<dbReference type="Gene3D" id="2.60.120.230">
    <property type="match status" value="1"/>
</dbReference>
<evidence type="ECO:0000256" key="1">
    <source>
        <dbReference type="ARBA" id="ARBA00023157"/>
    </source>
</evidence>
<dbReference type="SUPFAM" id="SSF49742">
    <property type="entry name" value="PHM/PNGase F"/>
    <property type="match status" value="2"/>
</dbReference>
<evidence type="ECO:0008006" key="3">
    <source>
        <dbReference type="Google" id="ProtNLM"/>
    </source>
</evidence>
<organism evidence="2">
    <name type="scientific">marine sediment metagenome</name>
    <dbReference type="NCBI Taxonomy" id="412755"/>
    <lineage>
        <taxon>unclassified sequences</taxon>
        <taxon>metagenomes</taxon>
        <taxon>ecological metagenomes</taxon>
    </lineage>
</organism>
<dbReference type="GO" id="GO:0016715">
    <property type="term" value="F:oxidoreductase activity, acting on paired donors, with incorporation or reduction of molecular oxygen, reduced ascorbate as one donor, and incorporation of one atom of oxygen"/>
    <property type="evidence" value="ECO:0007669"/>
    <property type="project" value="InterPro"/>
</dbReference>
<reference evidence="2" key="1">
    <citation type="journal article" date="2015" name="Nature">
        <title>Complex archaea that bridge the gap between prokaryotes and eukaryotes.</title>
        <authorList>
            <person name="Spang A."/>
            <person name="Saw J.H."/>
            <person name="Jorgensen S.L."/>
            <person name="Zaremba-Niedzwiedzka K."/>
            <person name="Martijn J."/>
            <person name="Lind A.E."/>
            <person name="van Eijk R."/>
            <person name="Schleper C."/>
            <person name="Guy L."/>
            <person name="Ettema T.J."/>
        </authorList>
    </citation>
    <scope>NUCLEOTIDE SEQUENCE</scope>
</reference>
<proteinExistence type="predicted"/>
<protein>
    <recommendedName>
        <fullName evidence="3">Cytochrome c domain-containing protein</fullName>
    </recommendedName>
</protein>
<comment type="caution">
    <text evidence="2">The sequence shown here is derived from an EMBL/GenBank/DDBJ whole genome shotgun (WGS) entry which is preliminary data.</text>
</comment>
<keyword evidence="1" id="KW-1015">Disulfide bond</keyword>
<gene>
    <name evidence="2" type="ORF">LCGC14_0061350</name>
</gene>
<dbReference type="InterPro" id="IPR014784">
    <property type="entry name" value="Cu2_ascorb_mOase-like_C"/>
</dbReference>
<dbReference type="InterPro" id="IPR036249">
    <property type="entry name" value="Thioredoxin-like_sf"/>
</dbReference>
<sequence length="660" mass="72912">MSIHINIINTLASVANRAVAAPLAFAVILTAGLAGVSAVADEAPVTRASDFTLIDQHGKAFNLHYHEQVPAIVLMGHQNGAAAVDAAVDGLSEQWAEQGVVFALLNPVPQESRADILADTQQQGLQLPVLKDEAGLVTETLALNHVAEALVIEPGRWQIVYRGPANSAEFTATLQALLDGDNVELTAQAMPADARLLSRHAPVTDISDTMYSDTIAPMLVEKCADCHRPGGIGPWAMTNHAMIQGFSPMIRETVLTKRMPPWHADPEIGEFLHDLSLSVDEARQLVSWIDAGAPRGTGEDLLTSVKAQDTKWEMGEPDLVVTLPKFDIPATGTLDYQFFEVKNPLDHDVWVRAVQVAPGDRQVVHHAIATFGASSNTAGQSNSGASLFQPQLMTFVPGNETYVYPDNTGVYVPAGTSFYTQMHYTTYGRATSDETQIGLYFSDEAPEHVLQHFSILNPELRIPQGAAEHEETAYYQFQRDAVIYSLFPHAHYRGRASEFAIRYPDGREEVVLSVPNYDFNWQRYFQFEEPIEAPAGTFVIHRTVYDNSTANLSNPDPSVNVRFGEQTWEEMLYGGISFRYEEPGESDFEVNEDDYMAALAMGFMDLNMDGKVALNEMPEQARQALALPFTIMDRDKTQGLEYPEFREFIIKSDMMSNSAF</sequence>
<dbReference type="EMBL" id="LAZR01000014">
    <property type="protein sequence ID" value="KKO06949.1"/>
    <property type="molecule type" value="Genomic_DNA"/>
</dbReference>
<dbReference type="SUPFAM" id="SSF52833">
    <property type="entry name" value="Thioredoxin-like"/>
    <property type="match status" value="1"/>
</dbReference>
<dbReference type="Gene3D" id="2.60.120.310">
    <property type="entry name" value="Copper type II, ascorbate-dependent monooxygenase, N-terminal domain"/>
    <property type="match status" value="1"/>
</dbReference>
<dbReference type="InterPro" id="IPR036939">
    <property type="entry name" value="Cu2_ascorb_mOase_N_sf"/>
</dbReference>
<dbReference type="InterPro" id="IPR008977">
    <property type="entry name" value="PHM/PNGase_F_dom_sf"/>
</dbReference>
<name>A0A0F9YQG9_9ZZZZ</name>
<dbReference type="AlphaFoldDB" id="A0A0F9YQG9"/>
<accession>A0A0F9YQG9</accession>
<evidence type="ECO:0000313" key="2">
    <source>
        <dbReference type="EMBL" id="KKO06949.1"/>
    </source>
</evidence>
<dbReference type="Gene3D" id="3.40.30.10">
    <property type="entry name" value="Glutaredoxin"/>
    <property type="match status" value="1"/>
</dbReference>